<keyword evidence="4" id="KW-0539">Nucleus</keyword>
<gene>
    <name evidence="5" type="ORF">HRI_001166000</name>
</gene>
<evidence type="ECO:0000313" key="5">
    <source>
        <dbReference type="EMBL" id="GMI74967.1"/>
    </source>
</evidence>
<dbReference type="PANTHER" id="PTHR33124">
    <property type="entry name" value="TRANSCRIPTION FACTOR IBH1-LIKE 1"/>
    <property type="match status" value="1"/>
</dbReference>
<accession>A0A9W7HDG8</accession>
<proteinExistence type="predicted"/>
<reference evidence="5" key="1">
    <citation type="submission" date="2023-05" db="EMBL/GenBank/DDBJ databases">
        <title>Genome and transcriptome analyses reveal genes involved in the formation of fine ridges on petal epidermal cells in Hibiscus trionum.</title>
        <authorList>
            <person name="Koshimizu S."/>
            <person name="Masuda S."/>
            <person name="Ishii T."/>
            <person name="Shirasu K."/>
            <person name="Hoshino A."/>
            <person name="Arita M."/>
        </authorList>
    </citation>
    <scope>NUCLEOTIDE SEQUENCE</scope>
    <source>
        <strain evidence="5">Hamamatsu line</strain>
    </source>
</reference>
<keyword evidence="6" id="KW-1185">Reference proteome</keyword>
<comment type="caution">
    <text evidence="5">The sequence shown here is derived from an EMBL/GenBank/DDBJ whole genome shotgun (WGS) entry which is preliminary data.</text>
</comment>
<evidence type="ECO:0000313" key="6">
    <source>
        <dbReference type="Proteomes" id="UP001165190"/>
    </source>
</evidence>
<dbReference type="AlphaFoldDB" id="A0A9W7HDG8"/>
<dbReference type="GO" id="GO:0006355">
    <property type="term" value="P:regulation of DNA-templated transcription"/>
    <property type="evidence" value="ECO:0007669"/>
    <property type="project" value="InterPro"/>
</dbReference>
<dbReference type="PANTHER" id="PTHR33124:SF9">
    <property type="entry name" value="TRANSCRIPTION FACTOR"/>
    <property type="match status" value="1"/>
</dbReference>
<protein>
    <recommendedName>
        <fullName evidence="7">BHLH domain-containing protein</fullName>
    </recommendedName>
</protein>
<dbReference type="EMBL" id="BSYR01000011">
    <property type="protein sequence ID" value="GMI74967.1"/>
    <property type="molecule type" value="Genomic_DNA"/>
</dbReference>
<name>A0A9W7HDG8_HIBTR</name>
<dbReference type="GO" id="GO:0005634">
    <property type="term" value="C:nucleus"/>
    <property type="evidence" value="ECO:0007669"/>
    <property type="project" value="UniProtKB-SubCell"/>
</dbReference>
<evidence type="ECO:0008006" key="7">
    <source>
        <dbReference type="Google" id="ProtNLM"/>
    </source>
</evidence>
<dbReference type="CDD" id="cd11444">
    <property type="entry name" value="bHLH_AtIBH1_like"/>
    <property type="match status" value="1"/>
</dbReference>
<evidence type="ECO:0000256" key="4">
    <source>
        <dbReference type="ARBA" id="ARBA00023242"/>
    </source>
</evidence>
<sequence length="85" mass="9799">MKHMESMGCKKFTKLRYWRRRRRSARGSGGGRSVGTRVKTLQKLIPGGKGMQPDRLFLRTADYILHLQSQVHILQALSKIYQPSV</sequence>
<comment type="subcellular location">
    <subcellularLocation>
        <location evidence="1">Nucleus</location>
    </subcellularLocation>
</comment>
<evidence type="ECO:0000256" key="3">
    <source>
        <dbReference type="ARBA" id="ARBA00023163"/>
    </source>
</evidence>
<keyword evidence="3" id="KW-0804">Transcription</keyword>
<dbReference type="OrthoDB" id="1901781at2759"/>
<organism evidence="5 6">
    <name type="scientific">Hibiscus trionum</name>
    <name type="common">Flower of an hour</name>
    <dbReference type="NCBI Taxonomy" id="183268"/>
    <lineage>
        <taxon>Eukaryota</taxon>
        <taxon>Viridiplantae</taxon>
        <taxon>Streptophyta</taxon>
        <taxon>Embryophyta</taxon>
        <taxon>Tracheophyta</taxon>
        <taxon>Spermatophyta</taxon>
        <taxon>Magnoliopsida</taxon>
        <taxon>eudicotyledons</taxon>
        <taxon>Gunneridae</taxon>
        <taxon>Pentapetalae</taxon>
        <taxon>rosids</taxon>
        <taxon>malvids</taxon>
        <taxon>Malvales</taxon>
        <taxon>Malvaceae</taxon>
        <taxon>Malvoideae</taxon>
        <taxon>Hibiscus</taxon>
    </lineage>
</organism>
<evidence type="ECO:0000256" key="1">
    <source>
        <dbReference type="ARBA" id="ARBA00004123"/>
    </source>
</evidence>
<dbReference type="Proteomes" id="UP001165190">
    <property type="component" value="Unassembled WGS sequence"/>
</dbReference>
<dbReference type="InterPro" id="IPR044660">
    <property type="entry name" value="IBH1-like"/>
</dbReference>
<dbReference type="InterPro" id="IPR044549">
    <property type="entry name" value="bHLH_AtIBH1-like"/>
</dbReference>
<keyword evidence="2" id="KW-0805">Transcription regulation</keyword>
<evidence type="ECO:0000256" key="2">
    <source>
        <dbReference type="ARBA" id="ARBA00023015"/>
    </source>
</evidence>